<evidence type="ECO:0000313" key="1">
    <source>
        <dbReference type="EMBL" id="CRZ97348.1"/>
    </source>
</evidence>
<sequence length="46" mass="5126">MLLLSSPKTSANGQLSHWKRAAFVLSKPIVKNGDLAVRRFCRTTLI</sequence>
<reference evidence="1 2" key="1">
    <citation type="submission" date="2015-07" db="EMBL/GenBank/DDBJ databases">
        <authorList>
            <consortium name="Pathogen Informatics"/>
        </authorList>
    </citation>
    <scope>NUCLEOTIDE SEQUENCE [LARGE SCALE GENOMIC DNA]</scope>
    <source>
        <strain evidence="1 2">A51</strain>
    </source>
</reference>
<organism evidence="1 2">
    <name type="scientific">Vibrio cholerae</name>
    <dbReference type="NCBI Taxonomy" id="666"/>
    <lineage>
        <taxon>Bacteria</taxon>
        <taxon>Pseudomonadati</taxon>
        <taxon>Pseudomonadota</taxon>
        <taxon>Gammaproteobacteria</taxon>
        <taxon>Vibrionales</taxon>
        <taxon>Vibrionaceae</taxon>
        <taxon>Vibrio</taxon>
    </lineage>
</organism>
<dbReference type="Proteomes" id="UP000044806">
    <property type="component" value="Unassembled WGS sequence"/>
</dbReference>
<dbReference type="AlphaFoldDB" id="A0A655P8N0"/>
<gene>
    <name evidence="1" type="ORF">ERS013165_00686</name>
</gene>
<accession>A0A655P8N0</accession>
<proteinExistence type="predicted"/>
<dbReference type="EMBL" id="CWOW01000002">
    <property type="protein sequence ID" value="CRZ97348.1"/>
    <property type="molecule type" value="Genomic_DNA"/>
</dbReference>
<evidence type="ECO:0000313" key="2">
    <source>
        <dbReference type="Proteomes" id="UP000044806"/>
    </source>
</evidence>
<protein>
    <submittedName>
        <fullName evidence="1">Uncharacterized protein</fullName>
    </submittedName>
</protein>
<name>A0A655P8N0_VIBCL</name>